<organism evidence="17 18">
    <name type="scientific">Pelotomaculum schinkii</name>
    <dbReference type="NCBI Taxonomy" id="78350"/>
    <lineage>
        <taxon>Bacteria</taxon>
        <taxon>Bacillati</taxon>
        <taxon>Bacillota</taxon>
        <taxon>Clostridia</taxon>
        <taxon>Eubacteriales</taxon>
        <taxon>Desulfotomaculaceae</taxon>
        <taxon>Pelotomaculum</taxon>
    </lineage>
</organism>
<dbReference type="GO" id="GO:0051301">
    <property type="term" value="P:cell division"/>
    <property type="evidence" value="ECO:0007669"/>
    <property type="project" value="UniProtKB-KW"/>
</dbReference>
<evidence type="ECO:0000256" key="13">
    <source>
        <dbReference type="PROSITE-ProRule" id="PRU00277"/>
    </source>
</evidence>
<evidence type="ECO:0000256" key="1">
    <source>
        <dbReference type="ARBA" id="ARBA00000971"/>
    </source>
</evidence>
<evidence type="ECO:0000256" key="8">
    <source>
        <dbReference type="ARBA" id="ARBA00023235"/>
    </source>
</evidence>
<evidence type="ECO:0000256" key="12">
    <source>
        <dbReference type="HAMAP-Rule" id="MF_00303"/>
    </source>
</evidence>
<dbReference type="Pfam" id="PF05697">
    <property type="entry name" value="Trigger_N"/>
    <property type="match status" value="1"/>
</dbReference>
<sequence>MKANAERIEKNTVEMEIEVDVEEVSQALDKAYRKMVKKVNIPGFRKGKTPRPIFERFVGKEALYEEAMESLVPEVYFKAVEDTGIEPIDQPKMEIVQAEDGKPVLLKATVEVKPEVILGQYKGIELSKSVTEIQERDVEAELERLRNRHAKLLTIEEGTVEDGDQVELDFLGKVDGEPFQGGEGKNYPLTIGSGSFIPGFEDQMIGMSIGENKVINVTFPENYQSEELAGKEATFEVTVNRIKRKELLDMDDEFAKDVSEFDTLEELRADTRNKLKQTAESRAEYQFRQDLIDLAVGNAEVEVPESMINSQLEETIRGMNNRLSGQGINLETYLEYTNSSMPELREQLRPEAERRVRTNLVLEAIAKNEGIVASEEEIKAESAKVAAHYQQDPEEFYNTLKKERQLGFITESLVMEKTVQLLVDNAQIVDVSTFMVEDTKEQTTEEDTKEQTEE</sequence>
<dbReference type="Gene3D" id="3.30.70.1050">
    <property type="entry name" value="Trigger factor ribosome-binding domain"/>
    <property type="match status" value="1"/>
</dbReference>
<dbReference type="PROSITE" id="PS50059">
    <property type="entry name" value="FKBP_PPIASE"/>
    <property type="match status" value="1"/>
</dbReference>
<dbReference type="GO" id="GO:0043022">
    <property type="term" value="F:ribosome binding"/>
    <property type="evidence" value="ECO:0007669"/>
    <property type="project" value="TreeGrafter"/>
</dbReference>
<keyword evidence="12" id="KW-0963">Cytoplasm</keyword>
<dbReference type="InterPro" id="IPR008881">
    <property type="entry name" value="Trigger_fac_ribosome-bd_bac"/>
</dbReference>
<evidence type="ECO:0000256" key="7">
    <source>
        <dbReference type="ARBA" id="ARBA00023186"/>
    </source>
</evidence>
<dbReference type="GO" id="GO:0015031">
    <property type="term" value="P:protein transport"/>
    <property type="evidence" value="ECO:0007669"/>
    <property type="project" value="UniProtKB-UniRule"/>
</dbReference>
<dbReference type="Gene3D" id="1.10.3120.10">
    <property type="entry name" value="Trigger factor, C-terminal domain"/>
    <property type="match status" value="1"/>
</dbReference>
<dbReference type="Proteomes" id="UP000298324">
    <property type="component" value="Unassembled WGS sequence"/>
</dbReference>
<dbReference type="SUPFAM" id="SSF54534">
    <property type="entry name" value="FKBP-like"/>
    <property type="match status" value="1"/>
</dbReference>
<comment type="similarity">
    <text evidence="2 12 14">Belongs to the FKBP-type PPIase family. Tig subfamily.</text>
</comment>
<dbReference type="GO" id="GO:0051083">
    <property type="term" value="P:'de novo' cotranslational protein folding"/>
    <property type="evidence" value="ECO:0007669"/>
    <property type="project" value="TreeGrafter"/>
</dbReference>
<accession>A0A4Y7RF55</accession>
<dbReference type="Pfam" id="PF00254">
    <property type="entry name" value="FKBP_C"/>
    <property type="match status" value="1"/>
</dbReference>
<dbReference type="PANTHER" id="PTHR30560">
    <property type="entry name" value="TRIGGER FACTOR CHAPERONE AND PEPTIDYL-PROLYL CIS/TRANS ISOMERASE"/>
    <property type="match status" value="1"/>
</dbReference>
<keyword evidence="15" id="KW-0175">Coiled coil</keyword>
<dbReference type="AlphaFoldDB" id="A0A4Y7RF55"/>
<evidence type="ECO:0000256" key="3">
    <source>
        <dbReference type="ARBA" id="ARBA00013194"/>
    </source>
</evidence>
<dbReference type="PIRSF" id="PIRSF003095">
    <property type="entry name" value="Trigger_factor"/>
    <property type="match status" value="1"/>
</dbReference>
<dbReference type="FunFam" id="3.10.50.40:FF:000001">
    <property type="entry name" value="Trigger factor"/>
    <property type="match status" value="1"/>
</dbReference>
<reference evidence="17 18" key="1">
    <citation type="journal article" date="2018" name="Environ. Microbiol.">
        <title>Novel energy conservation strategies and behaviour of Pelotomaculum schinkii driving syntrophic propionate catabolism.</title>
        <authorList>
            <person name="Hidalgo-Ahumada C.A.P."/>
            <person name="Nobu M.K."/>
            <person name="Narihiro T."/>
            <person name="Tamaki H."/>
            <person name="Liu W.T."/>
            <person name="Kamagata Y."/>
            <person name="Stams A.J.M."/>
            <person name="Imachi H."/>
            <person name="Sousa D.Z."/>
        </authorList>
    </citation>
    <scope>NUCLEOTIDE SEQUENCE [LARGE SCALE GENOMIC DNA]</scope>
    <source>
        <strain evidence="17 18">HH</strain>
    </source>
</reference>
<dbReference type="Gene3D" id="3.10.50.40">
    <property type="match status" value="1"/>
</dbReference>
<evidence type="ECO:0000259" key="16">
    <source>
        <dbReference type="PROSITE" id="PS50059"/>
    </source>
</evidence>
<proteinExistence type="inferred from homology"/>
<dbReference type="RefSeq" id="WP_190239263.1">
    <property type="nucleotide sequence ID" value="NZ_QFGA01000001.1"/>
</dbReference>
<dbReference type="NCBIfam" id="TIGR00115">
    <property type="entry name" value="tig"/>
    <property type="match status" value="1"/>
</dbReference>
<dbReference type="GO" id="GO:0005737">
    <property type="term" value="C:cytoplasm"/>
    <property type="evidence" value="ECO:0007669"/>
    <property type="project" value="UniProtKB-SubCell"/>
</dbReference>
<comment type="catalytic activity">
    <reaction evidence="1 12 13">
        <text>[protein]-peptidylproline (omega=180) = [protein]-peptidylproline (omega=0)</text>
        <dbReference type="Rhea" id="RHEA:16237"/>
        <dbReference type="Rhea" id="RHEA-COMP:10747"/>
        <dbReference type="Rhea" id="RHEA-COMP:10748"/>
        <dbReference type="ChEBI" id="CHEBI:83833"/>
        <dbReference type="ChEBI" id="CHEBI:83834"/>
        <dbReference type="EC" id="5.2.1.8"/>
    </reaction>
</comment>
<feature type="domain" description="PPIase FKBP-type" evidence="16">
    <location>
        <begin position="163"/>
        <end position="251"/>
    </location>
</feature>
<comment type="subcellular location">
    <subcellularLocation>
        <location evidence="12">Cytoplasm</location>
    </subcellularLocation>
    <text evidence="12">About half TF is bound to the ribosome near the polypeptide exit tunnel while the other half is free in the cytoplasm.</text>
</comment>
<evidence type="ECO:0000256" key="4">
    <source>
        <dbReference type="ARBA" id="ARBA00016902"/>
    </source>
</evidence>
<dbReference type="SUPFAM" id="SSF109998">
    <property type="entry name" value="Triger factor/SurA peptide-binding domain-like"/>
    <property type="match status" value="1"/>
</dbReference>
<dbReference type="InterPro" id="IPR027304">
    <property type="entry name" value="Trigger_fact/SurA_dom_sf"/>
</dbReference>
<evidence type="ECO:0000256" key="11">
    <source>
        <dbReference type="ARBA" id="ARBA00029986"/>
    </source>
</evidence>
<keyword evidence="9 12" id="KW-0131">Cell cycle</keyword>
<dbReference type="Pfam" id="PF05698">
    <property type="entry name" value="Trigger_C"/>
    <property type="match status" value="1"/>
</dbReference>
<dbReference type="InterPro" id="IPR046357">
    <property type="entry name" value="PPIase_dom_sf"/>
</dbReference>
<evidence type="ECO:0000256" key="2">
    <source>
        <dbReference type="ARBA" id="ARBA00005464"/>
    </source>
</evidence>
<dbReference type="InterPro" id="IPR008880">
    <property type="entry name" value="Trigger_fac_C"/>
</dbReference>
<evidence type="ECO:0000256" key="10">
    <source>
        <dbReference type="ARBA" id="ARBA00024849"/>
    </source>
</evidence>
<dbReference type="InterPro" id="IPR036611">
    <property type="entry name" value="Trigger_fac_ribosome-bd_sf"/>
</dbReference>
<comment type="function">
    <text evidence="10 12">Involved in protein export. Acts as a chaperone by maintaining the newly synthesized protein in an open conformation. Functions as a peptidyl-prolyl cis-trans isomerase.</text>
</comment>
<evidence type="ECO:0000313" key="18">
    <source>
        <dbReference type="Proteomes" id="UP000298324"/>
    </source>
</evidence>
<keyword evidence="18" id="KW-1185">Reference proteome</keyword>
<dbReference type="EC" id="5.2.1.8" evidence="3 12"/>
<keyword evidence="6 12" id="KW-0697">Rotamase</keyword>
<comment type="domain">
    <text evidence="12">Consists of 3 domains; the N-terminus binds the ribosome, the middle domain has PPIase activity, while the C-terminus has intrinsic chaperone activity on its own.</text>
</comment>
<keyword evidence="5 12" id="KW-0132">Cell division</keyword>
<dbReference type="InterPro" id="IPR001179">
    <property type="entry name" value="PPIase_FKBP_dom"/>
</dbReference>
<dbReference type="GO" id="GO:0043335">
    <property type="term" value="P:protein unfolding"/>
    <property type="evidence" value="ECO:0007669"/>
    <property type="project" value="TreeGrafter"/>
</dbReference>
<evidence type="ECO:0000256" key="6">
    <source>
        <dbReference type="ARBA" id="ARBA00023110"/>
    </source>
</evidence>
<gene>
    <name evidence="12 17" type="primary">tig</name>
    <name evidence="17" type="ORF">Psch_00889</name>
</gene>
<comment type="caution">
    <text evidence="17">The sequence shown here is derived from an EMBL/GenBank/DDBJ whole genome shotgun (WGS) entry which is preliminary data.</text>
</comment>
<dbReference type="PANTHER" id="PTHR30560:SF3">
    <property type="entry name" value="TRIGGER FACTOR-LIKE PROTEIN TIG, CHLOROPLASTIC"/>
    <property type="match status" value="1"/>
</dbReference>
<evidence type="ECO:0000256" key="5">
    <source>
        <dbReference type="ARBA" id="ARBA00022618"/>
    </source>
</evidence>
<feature type="coiled-coil region" evidence="15">
    <location>
        <begin position="128"/>
        <end position="155"/>
    </location>
</feature>
<evidence type="ECO:0000256" key="9">
    <source>
        <dbReference type="ARBA" id="ARBA00023306"/>
    </source>
</evidence>
<keyword evidence="7 12" id="KW-0143">Chaperone</keyword>
<evidence type="ECO:0000256" key="15">
    <source>
        <dbReference type="SAM" id="Coils"/>
    </source>
</evidence>
<evidence type="ECO:0000313" key="17">
    <source>
        <dbReference type="EMBL" id="TEB07342.1"/>
    </source>
</evidence>
<dbReference type="EMBL" id="QFGA01000001">
    <property type="protein sequence ID" value="TEB07342.1"/>
    <property type="molecule type" value="Genomic_DNA"/>
</dbReference>
<dbReference type="InterPro" id="IPR005215">
    <property type="entry name" value="Trig_fac"/>
</dbReference>
<dbReference type="HAMAP" id="MF_00303">
    <property type="entry name" value="Trigger_factor_Tig"/>
    <property type="match status" value="1"/>
</dbReference>
<protein>
    <recommendedName>
        <fullName evidence="4 12">Trigger factor</fullName>
        <shortName evidence="12">TF</shortName>
        <ecNumber evidence="3 12">5.2.1.8</ecNumber>
    </recommendedName>
    <alternativeName>
        <fullName evidence="11 12">PPIase</fullName>
    </alternativeName>
</protein>
<dbReference type="GO" id="GO:0003755">
    <property type="term" value="F:peptidyl-prolyl cis-trans isomerase activity"/>
    <property type="evidence" value="ECO:0007669"/>
    <property type="project" value="UniProtKB-UniRule"/>
</dbReference>
<dbReference type="GO" id="GO:0044183">
    <property type="term" value="F:protein folding chaperone"/>
    <property type="evidence" value="ECO:0007669"/>
    <property type="project" value="TreeGrafter"/>
</dbReference>
<dbReference type="SUPFAM" id="SSF102735">
    <property type="entry name" value="Trigger factor ribosome-binding domain"/>
    <property type="match status" value="1"/>
</dbReference>
<keyword evidence="8 12" id="KW-0413">Isomerase</keyword>
<evidence type="ECO:0000256" key="14">
    <source>
        <dbReference type="RuleBase" id="RU003914"/>
    </source>
</evidence>
<name>A0A4Y7RF55_9FIRM</name>
<dbReference type="InterPro" id="IPR037041">
    <property type="entry name" value="Trigger_fac_C_sf"/>
</dbReference>